<keyword evidence="3" id="KW-0378">Hydrolase</keyword>
<gene>
    <name evidence="3" type="ORF">GTH32_07100</name>
</gene>
<accession>A0A7X5RL01</accession>
<comment type="caution">
    <text evidence="3">The sequence shown here is derived from an EMBL/GenBank/DDBJ whole genome shotgun (WGS) entry which is preliminary data.</text>
</comment>
<dbReference type="GO" id="GO:0016810">
    <property type="term" value="F:hydrolase activity, acting on carbon-nitrogen (but not peptide) bonds"/>
    <property type="evidence" value="ECO:0007669"/>
    <property type="project" value="InterPro"/>
</dbReference>
<reference evidence="3 4" key="1">
    <citation type="submission" date="2020-01" db="EMBL/GenBank/DDBJ databases">
        <authorList>
            <person name="Chen J."/>
            <person name="Zhu S."/>
            <person name="Yang J."/>
        </authorList>
    </citation>
    <scope>NUCLEOTIDE SEQUENCE [LARGE SCALE GENOMIC DNA]</scope>
    <source>
        <strain evidence="3 4">345S023</strain>
    </source>
</reference>
<evidence type="ECO:0000256" key="1">
    <source>
        <dbReference type="SAM" id="SignalP"/>
    </source>
</evidence>
<feature type="chain" id="PRO_5031180741" evidence="1">
    <location>
        <begin position="20"/>
        <end position="426"/>
    </location>
</feature>
<dbReference type="AlphaFoldDB" id="A0A7X5RL01"/>
<dbReference type="Pfam" id="PF07969">
    <property type="entry name" value="Amidohydro_3"/>
    <property type="match status" value="1"/>
</dbReference>
<organism evidence="3 4">
    <name type="scientific">Alteromonas profundi</name>
    <dbReference type="NCBI Taxonomy" id="2696062"/>
    <lineage>
        <taxon>Bacteria</taxon>
        <taxon>Pseudomonadati</taxon>
        <taxon>Pseudomonadota</taxon>
        <taxon>Gammaproteobacteria</taxon>
        <taxon>Alteromonadales</taxon>
        <taxon>Alteromonadaceae</taxon>
        <taxon>Alteromonas/Salinimonas group</taxon>
        <taxon>Alteromonas</taxon>
    </lineage>
</organism>
<dbReference type="PANTHER" id="PTHR43135">
    <property type="entry name" value="ALPHA-D-RIBOSE 1-METHYLPHOSPHONATE 5-TRIPHOSPHATE DIPHOSPHATASE"/>
    <property type="match status" value="1"/>
</dbReference>
<name>A0A7X5RL01_9ALTE</name>
<dbReference type="Proteomes" id="UP000470213">
    <property type="component" value="Unassembled WGS sequence"/>
</dbReference>
<feature type="signal peptide" evidence="1">
    <location>
        <begin position="1"/>
        <end position="19"/>
    </location>
</feature>
<protein>
    <submittedName>
        <fullName evidence="3">Amidohydrolase family protein</fullName>
    </submittedName>
</protein>
<dbReference type="SUPFAM" id="SSF51556">
    <property type="entry name" value="Metallo-dependent hydrolases"/>
    <property type="match status" value="1"/>
</dbReference>
<dbReference type="InterPro" id="IPR032466">
    <property type="entry name" value="Metal_Hydrolase"/>
</dbReference>
<dbReference type="PANTHER" id="PTHR43135:SF3">
    <property type="entry name" value="ALPHA-D-RIBOSE 1-METHYLPHOSPHONATE 5-TRIPHOSPHATE DIPHOSPHATASE"/>
    <property type="match status" value="1"/>
</dbReference>
<dbReference type="EMBL" id="JAAAWN010000007">
    <property type="protein sequence ID" value="NDV90960.1"/>
    <property type="molecule type" value="Genomic_DNA"/>
</dbReference>
<evidence type="ECO:0000313" key="3">
    <source>
        <dbReference type="EMBL" id="NDV90960.1"/>
    </source>
</evidence>
<feature type="domain" description="Amidohydrolase 3" evidence="2">
    <location>
        <begin position="291"/>
        <end position="394"/>
    </location>
</feature>
<dbReference type="Gene3D" id="2.30.40.10">
    <property type="entry name" value="Urease, subunit C, domain 1"/>
    <property type="match status" value="1"/>
</dbReference>
<evidence type="ECO:0000259" key="2">
    <source>
        <dbReference type="Pfam" id="PF07969"/>
    </source>
</evidence>
<dbReference type="InterPro" id="IPR013108">
    <property type="entry name" value="Amidohydro_3"/>
</dbReference>
<dbReference type="RefSeq" id="WP_163084550.1">
    <property type="nucleotide sequence ID" value="NZ_JAAAWN010000007.1"/>
</dbReference>
<dbReference type="InterPro" id="IPR051781">
    <property type="entry name" value="Metallo-dep_Hydrolase"/>
</dbReference>
<proteinExistence type="predicted"/>
<keyword evidence="4" id="KW-1185">Reference proteome</keyword>
<keyword evidence="1" id="KW-0732">Signal</keyword>
<sequence length="426" mass="44924">MKRFTILISSFFFAASLQAENIAIVGGKIHTMGEQGVLENGSVLIKNGKVEKISKGFVAPDDYTVIDATGKVVTPGFIGAYTSLGLVEVSSSSGVVDASIGQSPITKTGAALDVSYSINPDSSLFNITRLEGMTSAATGMMSSDYLFSGQGAVISLAGKTPILKSSAFITVDVGSGGAEISGGSRASLWVMLESAIKEVEKLETPLTPAKAWFGVNAREDVSALKSVITGETPLLMKADRAADIRQVVAFKERHPNINVVLVHGVEAWREAEALAKANIPVIIDPEYNLPGGFDQMGATLSNAARLEAAGVDVAIGMDTHNIRLAAQHAGNAVANGLSYEAGLASLTRVPAQIFGMQASLGQLVEGAKADIVVWSGDPLEVTESAEVVIINGEFIDMESRQTKLRDRYLKLQRGGSTNPSFYIRKE</sequence>
<dbReference type="Gene3D" id="3.20.20.140">
    <property type="entry name" value="Metal-dependent hydrolases"/>
    <property type="match status" value="1"/>
</dbReference>
<dbReference type="InterPro" id="IPR011059">
    <property type="entry name" value="Metal-dep_hydrolase_composite"/>
</dbReference>
<dbReference type="SUPFAM" id="SSF51338">
    <property type="entry name" value="Composite domain of metallo-dependent hydrolases"/>
    <property type="match status" value="1"/>
</dbReference>
<evidence type="ECO:0000313" key="4">
    <source>
        <dbReference type="Proteomes" id="UP000470213"/>
    </source>
</evidence>